<dbReference type="NCBIfam" id="NF041492">
    <property type="entry name" value="MobF"/>
    <property type="match status" value="1"/>
</dbReference>
<proteinExistence type="predicted"/>
<dbReference type="Gene3D" id="3.40.50.300">
    <property type="entry name" value="P-loop containing nucleotide triphosphate hydrolases"/>
    <property type="match status" value="2"/>
</dbReference>
<dbReference type="AlphaFoldDB" id="A0AB39XDI9"/>
<name>A0AB39XDI9_9GAMM</name>
<accession>A0AB39XDI9</accession>
<dbReference type="EMBL" id="CP165718">
    <property type="protein sequence ID" value="XDV10847.1"/>
    <property type="molecule type" value="Genomic_DNA"/>
</dbReference>
<sequence length="766" mass="85214">MSMLFARADDDLRKAIQEIQQKAVEEAFGFIEQHAAFTRRGKGGHIQERVTGLIGATFEHCTSRAQDPQLHTHCLIANLAPRADGSWGTLESKHFFLWQMASGAIYRSALANGLRELGFEVEAVEGHKHFEVKGVDQGICQFFSKRAEAIRAQMEAMGVHKAASKVGDTITLNSRDYKQTVDRPKLFASWQADMDRLGFTQADMDNLREPNLIPFPEPLPLQHILDKLIESQAVFRLQDIYAAVGVEAQFNHVSRLDIEDTVRELLADNDMVSLGKDLSNNQIYTTKAMLAIEQDLLNHADNMHASHHYKLDERTIKNAISQQGQQQGFALSDEQVEAVFSVCQSSLDIIQGRAGAGKSTSMQAMRLAYQSQGFSVRGATVARQAAQQLEKDTGIESTTLASLLTELGKGNGQAKFKDTVILLDEAGQLATPDLLQLMQAAHTAGAKLVLVGEQQQMDAITHGGSLRYLSQRQGCARIDTIRRQREAWARTAVNDLRAGNAKAALDTFAGKGLLHIEKDSQSAREQLVKHWQAYSEVNPDKQTMIMAQRWKDVKPLNDLVRKVYQEQGKLGTENILTECVVSNQSLYFAFSKGERVRFTKNDYKRDFTNGEQGTITQVLQQGDDIRFTVKLDSGRTVSFYQSDYSDEQGRLQLVQAYACTVYSSQGATIDGDTFVLYTTAMDRAASYVAGSRHKDNCHWFVNGQELDAQSGQADKGQTPDMATHLKTLARCMSINKHKAMASEYIAEQEAQQEVSQQITNENELAA</sequence>
<protein>
    <submittedName>
        <fullName evidence="2">MobF family relaxase</fullName>
    </submittedName>
</protein>
<dbReference type="SUPFAM" id="SSF52540">
    <property type="entry name" value="P-loop containing nucleoside triphosphate hydrolases"/>
    <property type="match status" value="2"/>
</dbReference>
<dbReference type="SUPFAM" id="SSF55464">
    <property type="entry name" value="Origin of replication-binding domain, RBD-like"/>
    <property type="match status" value="1"/>
</dbReference>
<dbReference type="CDD" id="cd17933">
    <property type="entry name" value="DEXSc_RecD-like"/>
    <property type="match status" value="1"/>
</dbReference>
<dbReference type="Pfam" id="PF13604">
    <property type="entry name" value="AAA_30"/>
    <property type="match status" value="1"/>
</dbReference>
<evidence type="ECO:0000259" key="1">
    <source>
        <dbReference type="Pfam" id="PF08751"/>
    </source>
</evidence>
<evidence type="ECO:0000313" key="2">
    <source>
        <dbReference type="EMBL" id="XDV10847.1"/>
    </source>
</evidence>
<dbReference type="Pfam" id="PF08751">
    <property type="entry name" value="TrwC"/>
    <property type="match status" value="1"/>
</dbReference>
<organism evidence="2">
    <name type="scientific">Pseudidiomarina sp. PP-1MA</name>
    <dbReference type="NCBI Taxonomy" id="3237706"/>
    <lineage>
        <taxon>Bacteria</taxon>
        <taxon>Pseudomonadati</taxon>
        <taxon>Pseudomonadota</taxon>
        <taxon>Gammaproteobacteria</taxon>
        <taxon>Alteromonadales</taxon>
        <taxon>Idiomarinaceae</taxon>
        <taxon>Pseudidiomarina</taxon>
    </lineage>
</organism>
<dbReference type="InterPro" id="IPR014862">
    <property type="entry name" value="TrwC"/>
</dbReference>
<gene>
    <name evidence="2" type="primary">mobF</name>
    <name evidence="2" type="ORF">AB8S08_05290</name>
</gene>
<dbReference type="RefSeq" id="WP_369744188.1">
    <property type="nucleotide sequence ID" value="NZ_CP165718.1"/>
</dbReference>
<reference evidence="2" key="1">
    <citation type="submission" date="2024-07" db="EMBL/GenBank/DDBJ databases">
        <title>Whole genome sequence of bacterial strains from algal surface.</title>
        <authorList>
            <person name="Kumar P."/>
        </authorList>
    </citation>
    <scope>NUCLEOTIDE SEQUENCE</scope>
    <source>
        <strain evidence="2">PP-1MA</strain>
    </source>
</reference>
<dbReference type="InterPro" id="IPR027417">
    <property type="entry name" value="P-loop_NTPase"/>
</dbReference>
<dbReference type="Gene3D" id="2.30.30.940">
    <property type="match status" value="1"/>
</dbReference>
<feature type="domain" description="TrwC relaxase" evidence="1">
    <location>
        <begin position="2"/>
        <end position="196"/>
    </location>
</feature>